<sequence>MALIGDFIAVGELAAKLYNQYYRISRKAPKELSDLSKEIQTLTSAIGFMREEVKDENSIIRQAGDERTKLLATVEGQILEVLQDLDKVWKKYNDRMADAGKSRMKTAFAGLGFMNKVPDLDRYRAKLVHHNATLSLLLTSIGK</sequence>
<organism evidence="1 2">
    <name type="scientific">Ascobolus immersus RN42</name>
    <dbReference type="NCBI Taxonomy" id="1160509"/>
    <lineage>
        <taxon>Eukaryota</taxon>
        <taxon>Fungi</taxon>
        <taxon>Dikarya</taxon>
        <taxon>Ascomycota</taxon>
        <taxon>Pezizomycotina</taxon>
        <taxon>Pezizomycetes</taxon>
        <taxon>Pezizales</taxon>
        <taxon>Ascobolaceae</taxon>
        <taxon>Ascobolus</taxon>
    </lineage>
</organism>
<dbReference type="OrthoDB" id="3045089at2759"/>
<name>A0A3N4ICT4_ASCIM</name>
<accession>A0A3N4ICT4</accession>
<evidence type="ECO:0008006" key="3">
    <source>
        <dbReference type="Google" id="ProtNLM"/>
    </source>
</evidence>
<dbReference type="STRING" id="1160509.A0A3N4ICT4"/>
<evidence type="ECO:0000313" key="2">
    <source>
        <dbReference type="Proteomes" id="UP000275078"/>
    </source>
</evidence>
<dbReference type="EMBL" id="ML119698">
    <property type="protein sequence ID" value="RPA79534.1"/>
    <property type="molecule type" value="Genomic_DNA"/>
</dbReference>
<keyword evidence="2" id="KW-1185">Reference proteome</keyword>
<gene>
    <name evidence="1" type="ORF">BJ508DRAFT_140752</name>
</gene>
<protein>
    <recommendedName>
        <fullName evidence="3">Fungal N-terminal domain-containing protein</fullName>
    </recommendedName>
</protein>
<dbReference type="Proteomes" id="UP000275078">
    <property type="component" value="Unassembled WGS sequence"/>
</dbReference>
<proteinExistence type="predicted"/>
<evidence type="ECO:0000313" key="1">
    <source>
        <dbReference type="EMBL" id="RPA79534.1"/>
    </source>
</evidence>
<reference evidence="1 2" key="1">
    <citation type="journal article" date="2018" name="Nat. Ecol. Evol.">
        <title>Pezizomycetes genomes reveal the molecular basis of ectomycorrhizal truffle lifestyle.</title>
        <authorList>
            <person name="Murat C."/>
            <person name="Payen T."/>
            <person name="Noel B."/>
            <person name="Kuo A."/>
            <person name="Morin E."/>
            <person name="Chen J."/>
            <person name="Kohler A."/>
            <person name="Krizsan K."/>
            <person name="Balestrini R."/>
            <person name="Da Silva C."/>
            <person name="Montanini B."/>
            <person name="Hainaut M."/>
            <person name="Levati E."/>
            <person name="Barry K.W."/>
            <person name="Belfiori B."/>
            <person name="Cichocki N."/>
            <person name="Clum A."/>
            <person name="Dockter R.B."/>
            <person name="Fauchery L."/>
            <person name="Guy J."/>
            <person name="Iotti M."/>
            <person name="Le Tacon F."/>
            <person name="Lindquist E.A."/>
            <person name="Lipzen A."/>
            <person name="Malagnac F."/>
            <person name="Mello A."/>
            <person name="Molinier V."/>
            <person name="Miyauchi S."/>
            <person name="Poulain J."/>
            <person name="Riccioni C."/>
            <person name="Rubini A."/>
            <person name="Sitrit Y."/>
            <person name="Splivallo R."/>
            <person name="Traeger S."/>
            <person name="Wang M."/>
            <person name="Zifcakova L."/>
            <person name="Wipf D."/>
            <person name="Zambonelli A."/>
            <person name="Paolocci F."/>
            <person name="Nowrousian M."/>
            <person name="Ottonello S."/>
            <person name="Baldrian P."/>
            <person name="Spatafora J.W."/>
            <person name="Henrissat B."/>
            <person name="Nagy L.G."/>
            <person name="Aury J.M."/>
            <person name="Wincker P."/>
            <person name="Grigoriev I.V."/>
            <person name="Bonfante P."/>
            <person name="Martin F.M."/>
        </authorList>
    </citation>
    <scope>NUCLEOTIDE SEQUENCE [LARGE SCALE GENOMIC DNA]</scope>
    <source>
        <strain evidence="1 2">RN42</strain>
    </source>
</reference>
<dbReference type="AlphaFoldDB" id="A0A3N4ICT4"/>